<feature type="coiled-coil region" evidence="7">
    <location>
        <begin position="73"/>
        <end position="111"/>
    </location>
</feature>
<gene>
    <name evidence="9" type="ORF">M409DRAFT_16241</name>
</gene>
<dbReference type="GO" id="GO:0005739">
    <property type="term" value="C:mitochondrion"/>
    <property type="evidence" value="ECO:0007669"/>
    <property type="project" value="TreeGrafter"/>
</dbReference>
<comment type="subunit">
    <text evidence="3">Monomer.</text>
</comment>
<evidence type="ECO:0000313" key="9">
    <source>
        <dbReference type="EMBL" id="KAF2173971.1"/>
    </source>
</evidence>
<dbReference type="EMBL" id="ML993579">
    <property type="protein sequence ID" value="KAF2173971.1"/>
    <property type="molecule type" value="Genomic_DNA"/>
</dbReference>
<dbReference type="InterPro" id="IPR019190">
    <property type="entry name" value="EXOV"/>
</dbReference>
<dbReference type="GO" id="GO:0051539">
    <property type="term" value="F:4 iron, 4 sulfur cluster binding"/>
    <property type="evidence" value="ECO:0007669"/>
    <property type="project" value="UniProtKB-KW"/>
</dbReference>
<keyword evidence="4" id="KW-0004">4Fe-4S</keyword>
<keyword evidence="4" id="KW-0408">Iron</keyword>
<dbReference type="GO" id="GO:0045145">
    <property type="term" value="F:single-stranded DNA 5'-3' DNA exonuclease activity"/>
    <property type="evidence" value="ECO:0007669"/>
    <property type="project" value="InterPro"/>
</dbReference>
<dbReference type="AlphaFoldDB" id="A0A6A6D3I2"/>
<comment type="similarity">
    <text evidence="2">Belongs to the EXO5 family.</text>
</comment>
<evidence type="ECO:0008006" key="11">
    <source>
        <dbReference type="Google" id="ProtNLM"/>
    </source>
</evidence>
<reference evidence="9" key="1">
    <citation type="journal article" date="2020" name="Stud. Mycol.">
        <title>101 Dothideomycetes genomes: a test case for predicting lifestyles and emergence of pathogens.</title>
        <authorList>
            <person name="Haridas S."/>
            <person name="Albert R."/>
            <person name="Binder M."/>
            <person name="Bloem J."/>
            <person name="Labutti K."/>
            <person name="Salamov A."/>
            <person name="Andreopoulos B."/>
            <person name="Baker S."/>
            <person name="Barry K."/>
            <person name="Bills G."/>
            <person name="Bluhm B."/>
            <person name="Cannon C."/>
            <person name="Castanera R."/>
            <person name="Culley D."/>
            <person name="Daum C."/>
            <person name="Ezra D."/>
            <person name="Gonzalez J."/>
            <person name="Henrissat B."/>
            <person name="Kuo A."/>
            <person name="Liang C."/>
            <person name="Lipzen A."/>
            <person name="Lutzoni F."/>
            <person name="Magnuson J."/>
            <person name="Mondo S."/>
            <person name="Nolan M."/>
            <person name="Ohm R."/>
            <person name="Pangilinan J."/>
            <person name="Park H.-J."/>
            <person name="Ramirez L."/>
            <person name="Alfaro M."/>
            <person name="Sun H."/>
            <person name="Tritt A."/>
            <person name="Yoshinaga Y."/>
            <person name="Zwiers L.-H."/>
            <person name="Turgeon B."/>
            <person name="Goodwin S."/>
            <person name="Spatafora J."/>
            <person name="Crous P."/>
            <person name="Grigoriev I."/>
        </authorList>
    </citation>
    <scope>NUCLEOTIDE SEQUENCE</scope>
    <source>
        <strain evidence="9">ATCC 36951</strain>
    </source>
</reference>
<dbReference type="PANTHER" id="PTHR14464">
    <property type="entry name" value="EXONUCLEASE V"/>
    <property type="match status" value="1"/>
</dbReference>
<dbReference type="GO" id="GO:0036297">
    <property type="term" value="P:interstrand cross-link repair"/>
    <property type="evidence" value="ECO:0007669"/>
    <property type="project" value="TreeGrafter"/>
</dbReference>
<feature type="region of interest" description="Disordered" evidence="8">
    <location>
        <begin position="1"/>
        <end position="43"/>
    </location>
</feature>
<dbReference type="Pfam" id="PF09810">
    <property type="entry name" value="Exo5"/>
    <property type="match status" value="1"/>
</dbReference>
<evidence type="ECO:0000256" key="2">
    <source>
        <dbReference type="ARBA" id="ARBA00009797"/>
    </source>
</evidence>
<keyword evidence="5" id="KW-0540">Nuclease</keyword>
<evidence type="ECO:0000256" key="5">
    <source>
        <dbReference type="ARBA" id="ARBA00022722"/>
    </source>
</evidence>
<accession>A0A6A6D3I2</accession>
<dbReference type="PANTHER" id="PTHR14464:SF4">
    <property type="entry name" value="EXONUCLEASE V"/>
    <property type="match status" value="1"/>
</dbReference>
<evidence type="ECO:0000313" key="10">
    <source>
        <dbReference type="Proteomes" id="UP000799537"/>
    </source>
</evidence>
<evidence type="ECO:0000256" key="6">
    <source>
        <dbReference type="ARBA" id="ARBA00022839"/>
    </source>
</evidence>
<keyword evidence="10" id="KW-1185">Reference proteome</keyword>
<dbReference type="RefSeq" id="XP_033674860.1">
    <property type="nucleotide sequence ID" value="XM_033803549.1"/>
</dbReference>
<dbReference type="Proteomes" id="UP000799537">
    <property type="component" value="Unassembled WGS sequence"/>
</dbReference>
<evidence type="ECO:0000256" key="3">
    <source>
        <dbReference type="ARBA" id="ARBA00011245"/>
    </source>
</evidence>
<feature type="compositionally biased region" description="Polar residues" evidence="8">
    <location>
        <begin position="1"/>
        <end position="11"/>
    </location>
</feature>
<dbReference type="GO" id="GO:0005634">
    <property type="term" value="C:nucleus"/>
    <property type="evidence" value="ECO:0007669"/>
    <property type="project" value="TreeGrafter"/>
</dbReference>
<keyword evidence="4" id="KW-0411">Iron-sulfur</keyword>
<protein>
    <recommendedName>
        <fullName evidence="11">Exonuclease V</fullName>
    </recommendedName>
</protein>
<sequence length="531" mass="59945">MAVHGPTQQPAPTIDPADSDYGSDLDNDAWDAIFSQPPESQPTIIPQLKIEESVVEEPILPDDAEPQTHSLRLARIRENLEAAIRDLDGVAGELEQKREQHKVEIEYEREEEFFAAVEVEEVKATSVEPESVIDTRSPLERFRTKPKKPLSVTDLVSPAWCELQYWYSLTKYGRVRRTPAMKQGSKIHKEKEMEVHTEVPVEIATKEDRLGLRLWNIIQGLRTLRTTGLTRELEVLGVVEGEVVVGIIDEVSYYCPDYEMEQSILEAAETARNGGKKQQASLPPDQRTMNDFFPGGGSTSQNLWLGTLHQPPKTLYLVDIKTRNSKTLPKSGSQMRPTQMQLMLYRRLLHALAANEVDAEKIFERYDLEPQKPFSDVFIAGMGSIDFSASQHSDEPMASDPDPVEEILSYNTLSSLWAHMIAEFARTISVTPLSSSISPLLTAEFRAASDGAVIGRRSFAFEEGVIKGYVKDEMRWWRGERETKGVDVEEAFKCGICEFSEGCEWRVGKVEEARVRARERGMGMRRGRGKI</sequence>
<keyword evidence="6" id="KW-0378">Hydrolase</keyword>
<dbReference type="OrthoDB" id="354769at2759"/>
<keyword evidence="6" id="KW-0269">Exonuclease</keyword>
<organism evidence="9 10">
    <name type="scientific">Zasmidium cellare ATCC 36951</name>
    <dbReference type="NCBI Taxonomy" id="1080233"/>
    <lineage>
        <taxon>Eukaryota</taxon>
        <taxon>Fungi</taxon>
        <taxon>Dikarya</taxon>
        <taxon>Ascomycota</taxon>
        <taxon>Pezizomycotina</taxon>
        <taxon>Dothideomycetes</taxon>
        <taxon>Dothideomycetidae</taxon>
        <taxon>Mycosphaerellales</taxon>
        <taxon>Mycosphaerellaceae</taxon>
        <taxon>Zasmidium</taxon>
    </lineage>
</organism>
<comment type="cofactor">
    <cofactor evidence="1">
        <name>[4Fe-4S] cluster</name>
        <dbReference type="ChEBI" id="CHEBI:49883"/>
    </cofactor>
</comment>
<feature type="compositionally biased region" description="Acidic residues" evidence="8">
    <location>
        <begin position="17"/>
        <end position="29"/>
    </location>
</feature>
<keyword evidence="7" id="KW-0175">Coiled coil</keyword>
<evidence type="ECO:0000256" key="8">
    <source>
        <dbReference type="SAM" id="MobiDB-lite"/>
    </source>
</evidence>
<evidence type="ECO:0000256" key="1">
    <source>
        <dbReference type="ARBA" id="ARBA00001966"/>
    </source>
</evidence>
<name>A0A6A6D3I2_ZASCE</name>
<keyword evidence="4" id="KW-0479">Metal-binding</keyword>
<dbReference type="GeneID" id="54556821"/>
<proteinExistence type="inferred from homology"/>
<evidence type="ECO:0000256" key="7">
    <source>
        <dbReference type="SAM" id="Coils"/>
    </source>
</evidence>
<evidence type="ECO:0000256" key="4">
    <source>
        <dbReference type="ARBA" id="ARBA00022485"/>
    </source>
</evidence>